<organism evidence="1 2">
    <name type="scientific">Dioscorea alata</name>
    <name type="common">Purple yam</name>
    <dbReference type="NCBI Taxonomy" id="55571"/>
    <lineage>
        <taxon>Eukaryota</taxon>
        <taxon>Viridiplantae</taxon>
        <taxon>Streptophyta</taxon>
        <taxon>Embryophyta</taxon>
        <taxon>Tracheophyta</taxon>
        <taxon>Spermatophyta</taxon>
        <taxon>Magnoliopsida</taxon>
        <taxon>Liliopsida</taxon>
        <taxon>Dioscoreales</taxon>
        <taxon>Dioscoreaceae</taxon>
        <taxon>Dioscorea</taxon>
    </lineage>
</organism>
<protein>
    <submittedName>
        <fullName evidence="1">P-loop containing nucleoside triphosphate hydrolase protein</fullName>
    </submittedName>
</protein>
<dbReference type="EMBL" id="CM037012">
    <property type="protein sequence ID" value="KAH7690496.1"/>
    <property type="molecule type" value="Genomic_DNA"/>
</dbReference>
<keyword evidence="1" id="KW-0378">Hydrolase</keyword>
<dbReference type="Proteomes" id="UP000827976">
    <property type="component" value="Chromosome 2"/>
</dbReference>
<proteinExistence type="predicted"/>
<evidence type="ECO:0000313" key="1">
    <source>
        <dbReference type="EMBL" id="KAH7690496.1"/>
    </source>
</evidence>
<accession>A0ACB7WPQ5</accession>
<comment type="caution">
    <text evidence="1">The sequence shown here is derived from an EMBL/GenBank/DDBJ whole genome shotgun (WGS) entry which is preliminary data.</text>
</comment>
<gene>
    <name evidence="1" type="ORF">IHE45_02G051800</name>
</gene>
<reference evidence="2" key="1">
    <citation type="journal article" date="2022" name="Nat. Commun.">
        <title>Chromosome evolution and the genetic basis of agronomically important traits in greater yam.</title>
        <authorList>
            <person name="Bredeson J.V."/>
            <person name="Lyons J.B."/>
            <person name="Oniyinde I.O."/>
            <person name="Okereke N.R."/>
            <person name="Kolade O."/>
            <person name="Nnabue I."/>
            <person name="Nwadili C.O."/>
            <person name="Hribova E."/>
            <person name="Parker M."/>
            <person name="Nwogha J."/>
            <person name="Shu S."/>
            <person name="Carlson J."/>
            <person name="Kariba R."/>
            <person name="Muthemba S."/>
            <person name="Knop K."/>
            <person name="Barton G.J."/>
            <person name="Sherwood A.V."/>
            <person name="Lopez-Montes A."/>
            <person name="Asiedu R."/>
            <person name="Jamnadass R."/>
            <person name="Muchugi A."/>
            <person name="Goodstein D."/>
            <person name="Egesi C.N."/>
            <person name="Featherston J."/>
            <person name="Asfaw A."/>
            <person name="Simpson G.G."/>
            <person name="Dolezel J."/>
            <person name="Hendre P.S."/>
            <person name="Van Deynze A."/>
            <person name="Kumar P.L."/>
            <person name="Obidiegwu J.E."/>
            <person name="Bhattacharjee R."/>
            <person name="Rokhsar D.S."/>
        </authorList>
    </citation>
    <scope>NUCLEOTIDE SEQUENCE [LARGE SCALE GENOMIC DNA]</scope>
    <source>
        <strain evidence="2">cv. TDa95/00328</strain>
    </source>
</reference>
<evidence type="ECO:0000313" key="2">
    <source>
        <dbReference type="Proteomes" id="UP000827976"/>
    </source>
</evidence>
<name>A0ACB7WPQ5_DIOAL</name>
<sequence>MDLLNTITGVIIDHAWAPIRCHFGYLMSYKHNINKLERKFDELDALRKDVQREGDAARLERLEDVNNVVQTWLMNVDRMEADVKRIKEKALVISNKHFLHICLHYKLGKEAANHIETTDDLIRKGKFDRVSHKRSPPSTIDSLLFNEDYVIFNSRKSHEEKILEALKDDVVHLIGLCGMGGVGKTTLVKEVAKQAREHGLFGEVVMVTVSQNKDLKKIQNDIAECLGFHLKEENVEVRAIKLAERIIATENKVLVILDDLWKMLDLSKVRIPRPQVGITCKVVITTRNKDICERMSCQEIVELKTSLDGESWSLFRSRAGDAVESPTIRELAWNVARECAVVCLWHWWFLAQH</sequence>
<keyword evidence="2" id="KW-1185">Reference proteome</keyword>